<evidence type="ECO:0000259" key="7">
    <source>
        <dbReference type="SMART" id="SM00732"/>
    </source>
</evidence>
<comment type="function">
    <text evidence="5">Could be a nuclease involved in processing of the 5'-end of pre-16S rRNA.</text>
</comment>
<dbReference type="SMART" id="SM00732">
    <property type="entry name" value="YqgFc"/>
    <property type="match status" value="1"/>
</dbReference>
<evidence type="ECO:0000313" key="9">
    <source>
        <dbReference type="Proteomes" id="UP000325273"/>
    </source>
</evidence>
<comment type="subcellular location">
    <subcellularLocation>
        <location evidence="5">Cytoplasm</location>
    </subcellularLocation>
</comment>
<dbReference type="InterPro" id="IPR012337">
    <property type="entry name" value="RNaseH-like_sf"/>
</dbReference>
<feature type="region of interest" description="Disordered" evidence="6">
    <location>
        <begin position="141"/>
        <end position="161"/>
    </location>
</feature>
<dbReference type="InterPro" id="IPR037027">
    <property type="entry name" value="YqgF/RNaseH-like_dom_sf"/>
</dbReference>
<dbReference type="Pfam" id="PF03652">
    <property type="entry name" value="RuvX"/>
    <property type="match status" value="1"/>
</dbReference>
<reference evidence="8 9" key="1">
    <citation type="submission" date="2019-08" db="EMBL/GenBank/DDBJ databases">
        <title>Paraburkholderia sp. DCY113.</title>
        <authorList>
            <person name="Kang J."/>
        </authorList>
    </citation>
    <scope>NUCLEOTIDE SEQUENCE [LARGE SCALE GENOMIC DNA]</scope>
    <source>
        <strain evidence="8 9">DCY113</strain>
    </source>
</reference>
<keyword evidence="2 5" id="KW-0690">Ribosome biogenesis</keyword>
<accession>A0A5B0GIU5</accession>
<keyword evidence="9" id="KW-1185">Reference proteome</keyword>
<evidence type="ECO:0000256" key="5">
    <source>
        <dbReference type="HAMAP-Rule" id="MF_00651"/>
    </source>
</evidence>
<dbReference type="Gene3D" id="3.30.420.140">
    <property type="entry name" value="YqgF/RNase H-like domain"/>
    <property type="match status" value="1"/>
</dbReference>
<dbReference type="EC" id="3.1.-.-" evidence="5"/>
<dbReference type="GO" id="GO:0005829">
    <property type="term" value="C:cytosol"/>
    <property type="evidence" value="ECO:0007669"/>
    <property type="project" value="TreeGrafter"/>
</dbReference>
<dbReference type="AlphaFoldDB" id="A0A5B0GIU5"/>
<keyword evidence="1 5" id="KW-0963">Cytoplasm</keyword>
<comment type="similarity">
    <text evidence="5">Belongs to the YqgF HJR family.</text>
</comment>
<sequence>MSVTAGREATLLAFDYGEKRIGVAVGNSLTRSARPLVIVPNHSREYRFEAVGKLIAEWKPDALVVGLPMHPDGTPHEMTQLAKRFGNQLNGRFNLPVTWIDERYSSVEAKAEIRAGKGRADLLDAEAASIILQQYLDGLSDDRQSPHHNGGTCGGKDTSSG</sequence>
<keyword evidence="3 5" id="KW-0540">Nuclease</keyword>
<dbReference type="SUPFAM" id="SSF53098">
    <property type="entry name" value="Ribonuclease H-like"/>
    <property type="match status" value="1"/>
</dbReference>
<comment type="caution">
    <text evidence="8">The sequence shown here is derived from an EMBL/GenBank/DDBJ whole genome shotgun (WGS) entry which is preliminary data.</text>
</comment>
<evidence type="ECO:0000256" key="1">
    <source>
        <dbReference type="ARBA" id="ARBA00022490"/>
    </source>
</evidence>
<gene>
    <name evidence="8" type="primary">ruvX</name>
    <name evidence="8" type="ORF">FVF58_37290</name>
</gene>
<dbReference type="NCBIfam" id="TIGR00250">
    <property type="entry name" value="RNAse_H_YqgF"/>
    <property type="match status" value="1"/>
</dbReference>
<protein>
    <recommendedName>
        <fullName evidence="5">Putative pre-16S rRNA nuclease</fullName>
        <ecNumber evidence="5">3.1.-.-</ecNumber>
    </recommendedName>
</protein>
<evidence type="ECO:0000256" key="2">
    <source>
        <dbReference type="ARBA" id="ARBA00022517"/>
    </source>
</evidence>
<proteinExistence type="inferred from homology"/>
<dbReference type="RefSeq" id="WP_149674705.1">
    <property type="nucleotide sequence ID" value="NZ_VTUZ01000037.1"/>
</dbReference>
<dbReference type="HAMAP" id="MF_00651">
    <property type="entry name" value="Nuclease_YqgF"/>
    <property type="match status" value="1"/>
</dbReference>
<dbReference type="InterPro" id="IPR006641">
    <property type="entry name" value="YqgF/RNaseH-like_dom"/>
</dbReference>
<organism evidence="8 9">
    <name type="scientific">Paraburkholderia panacisoli</name>
    <dbReference type="NCBI Taxonomy" id="2603818"/>
    <lineage>
        <taxon>Bacteria</taxon>
        <taxon>Pseudomonadati</taxon>
        <taxon>Pseudomonadota</taxon>
        <taxon>Betaproteobacteria</taxon>
        <taxon>Burkholderiales</taxon>
        <taxon>Burkholderiaceae</taxon>
        <taxon>Paraburkholderia</taxon>
    </lineage>
</organism>
<evidence type="ECO:0000256" key="6">
    <source>
        <dbReference type="SAM" id="MobiDB-lite"/>
    </source>
</evidence>
<dbReference type="CDD" id="cd16964">
    <property type="entry name" value="YqgF"/>
    <property type="match status" value="1"/>
</dbReference>
<dbReference type="InterPro" id="IPR005227">
    <property type="entry name" value="YqgF"/>
</dbReference>
<dbReference type="GO" id="GO:0004518">
    <property type="term" value="F:nuclease activity"/>
    <property type="evidence" value="ECO:0007669"/>
    <property type="project" value="UniProtKB-KW"/>
</dbReference>
<dbReference type="Proteomes" id="UP000325273">
    <property type="component" value="Unassembled WGS sequence"/>
</dbReference>
<keyword evidence="4 5" id="KW-0378">Hydrolase</keyword>
<evidence type="ECO:0000256" key="4">
    <source>
        <dbReference type="ARBA" id="ARBA00022801"/>
    </source>
</evidence>
<evidence type="ECO:0000313" key="8">
    <source>
        <dbReference type="EMBL" id="KAA1002581.1"/>
    </source>
</evidence>
<dbReference type="GO" id="GO:0000967">
    <property type="term" value="P:rRNA 5'-end processing"/>
    <property type="evidence" value="ECO:0007669"/>
    <property type="project" value="UniProtKB-UniRule"/>
</dbReference>
<dbReference type="EMBL" id="VTUZ01000037">
    <property type="protein sequence ID" value="KAA1002581.1"/>
    <property type="molecule type" value="Genomic_DNA"/>
</dbReference>
<dbReference type="PANTHER" id="PTHR33317">
    <property type="entry name" value="POLYNUCLEOTIDYL TRANSFERASE, RIBONUCLEASE H-LIKE SUPERFAMILY PROTEIN"/>
    <property type="match status" value="1"/>
</dbReference>
<evidence type="ECO:0000256" key="3">
    <source>
        <dbReference type="ARBA" id="ARBA00022722"/>
    </source>
</evidence>
<feature type="domain" description="YqgF/RNase H-like" evidence="7">
    <location>
        <begin position="9"/>
        <end position="109"/>
    </location>
</feature>
<dbReference type="PANTHER" id="PTHR33317:SF4">
    <property type="entry name" value="POLYNUCLEOTIDYL TRANSFERASE, RIBONUCLEASE H-LIKE SUPERFAMILY PROTEIN"/>
    <property type="match status" value="1"/>
</dbReference>
<name>A0A5B0GIU5_9BURK</name>
<dbReference type="GO" id="GO:0016788">
    <property type="term" value="F:hydrolase activity, acting on ester bonds"/>
    <property type="evidence" value="ECO:0007669"/>
    <property type="project" value="UniProtKB-UniRule"/>
</dbReference>